<keyword evidence="8" id="KW-1185">Reference proteome</keyword>
<evidence type="ECO:0000256" key="1">
    <source>
        <dbReference type="ARBA" id="ARBA00022723"/>
    </source>
</evidence>
<dbReference type="GO" id="GO:0051213">
    <property type="term" value="F:dioxygenase activity"/>
    <property type="evidence" value="ECO:0007669"/>
    <property type="project" value="UniProtKB-KW"/>
</dbReference>
<dbReference type="EMBL" id="PDLM01000002">
    <property type="protein sequence ID" value="RDW84689.1"/>
    <property type="molecule type" value="Genomic_DNA"/>
</dbReference>
<dbReference type="InterPro" id="IPR027450">
    <property type="entry name" value="AlkB-like"/>
</dbReference>
<reference evidence="7 8" key="1">
    <citation type="journal article" date="2018" name="IMA Fungus">
        <title>IMA Genome-F 9: Draft genome sequence of Annulohypoxylon stygium, Aspergillus mulundensis, Berkeleyomyces basicola (syn. Thielaviopsis basicola), Ceratocystis smalleyi, two Cercospora beticola strains, Coleophoma cylindrospora, Fusarium fracticaudum, Phialophora cf. hyalina, and Morchella septimelata.</title>
        <authorList>
            <person name="Wingfield B.D."/>
            <person name="Bills G.F."/>
            <person name="Dong Y."/>
            <person name="Huang W."/>
            <person name="Nel W.J."/>
            <person name="Swalarsk-Parry B.S."/>
            <person name="Vaghefi N."/>
            <person name="Wilken P.M."/>
            <person name="An Z."/>
            <person name="de Beer Z.W."/>
            <person name="De Vos L."/>
            <person name="Chen L."/>
            <person name="Duong T.A."/>
            <person name="Gao Y."/>
            <person name="Hammerbacher A."/>
            <person name="Kikkert J.R."/>
            <person name="Li Y."/>
            <person name="Li H."/>
            <person name="Li K."/>
            <person name="Li Q."/>
            <person name="Liu X."/>
            <person name="Ma X."/>
            <person name="Naidoo K."/>
            <person name="Pethybridge S.J."/>
            <person name="Sun J."/>
            <person name="Steenkamp E.T."/>
            <person name="van der Nest M.A."/>
            <person name="van Wyk S."/>
            <person name="Wingfield M.J."/>
            <person name="Xiong C."/>
            <person name="Yue Q."/>
            <person name="Zhang X."/>
        </authorList>
    </citation>
    <scope>NUCLEOTIDE SEQUENCE [LARGE SCALE GENOMIC DNA]</scope>
    <source>
        <strain evidence="7 8">BP6252</strain>
    </source>
</reference>
<sequence length="368" mass="41861">MEAVGMGGEKEHHGHDTHAIPPQAICNAYKKYQRMEDKDVDADPEVLDFGRGLSDAQKEKLVEVGRVQPELIAEAQRKFKAFGQEEIQPADDVQLPEACTVYEHKDFPGLKLFPSLLPPECQVLLLSRLLHRDLSQPKHKTNISQDYDIPFPPNLKSLFTLPPSSRSSTFEPLDKERSHKTLQPTQVLHKKLRWLTLGTQYDWPTRSYPPPSETVTQFPQDIATLVNTLFPSFTPESGVVLFYSTKDYMPVHRDVSETAERALASFTLGSDGLFIVSLDHEDATPEQLQDENRDMKLAVIRVRSGDVVQMGGETRWCWHAMPKIMGGTCPEAMMEWPAGEEGAPKEYDKWRGFMRTKRVNISCRQVWD</sequence>
<dbReference type="Gene3D" id="2.60.120.590">
    <property type="entry name" value="Alpha-ketoglutarate-dependent dioxygenase AlkB-like"/>
    <property type="match status" value="1"/>
</dbReference>
<evidence type="ECO:0000313" key="7">
    <source>
        <dbReference type="EMBL" id="RDW84689.1"/>
    </source>
</evidence>
<keyword evidence="3" id="KW-0560">Oxidoreductase</keyword>
<evidence type="ECO:0000313" key="8">
    <source>
        <dbReference type="Proteomes" id="UP000256645"/>
    </source>
</evidence>
<dbReference type="PANTHER" id="PTHR16557:SF3">
    <property type="entry name" value="ALPHA-KETOGLUTARATE-DEPENDENT DIOXYGENASE ALKB-LIKE DOMAIN-CONTAINING PROTEIN"/>
    <property type="match status" value="1"/>
</dbReference>
<dbReference type="PANTHER" id="PTHR16557">
    <property type="entry name" value="ALKYLATED DNA REPAIR PROTEIN ALKB-RELATED"/>
    <property type="match status" value="1"/>
</dbReference>
<feature type="binding site" evidence="5">
    <location>
        <position position="319"/>
    </location>
    <ligand>
        <name>Fe cation</name>
        <dbReference type="ChEBI" id="CHEBI:24875"/>
        <note>catalytic</note>
    </ligand>
</feature>
<proteinExistence type="predicted"/>
<evidence type="ECO:0000256" key="2">
    <source>
        <dbReference type="ARBA" id="ARBA00022964"/>
    </source>
</evidence>
<dbReference type="GO" id="GO:0046872">
    <property type="term" value="F:metal ion binding"/>
    <property type="evidence" value="ECO:0007669"/>
    <property type="project" value="UniProtKB-KW"/>
</dbReference>
<feature type="binding site" evidence="5">
    <location>
        <position position="254"/>
    </location>
    <ligand>
        <name>Fe cation</name>
        <dbReference type="ChEBI" id="CHEBI:24875"/>
        <note>catalytic</note>
    </ligand>
</feature>
<feature type="domain" description="Alpha-ketoglutarate-dependent dioxygenase AlkB-like" evidence="6">
    <location>
        <begin position="178"/>
        <end position="364"/>
    </location>
</feature>
<dbReference type="Proteomes" id="UP000256645">
    <property type="component" value="Unassembled WGS sequence"/>
</dbReference>
<dbReference type="GO" id="GO:0005737">
    <property type="term" value="C:cytoplasm"/>
    <property type="evidence" value="ECO:0007669"/>
    <property type="project" value="TreeGrafter"/>
</dbReference>
<evidence type="ECO:0000256" key="3">
    <source>
        <dbReference type="ARBA" id="ARBA00023002"/>
    </source>
</evidence>
<dbReference type="InterPro" id="IPR037151">
    <property type="entry name" value="AlkB-like_sf"/>
</dbReference>
<gene>
    <name evidence="7" type="ORF">BP6252_02279</name>
</gene>
<dbReference type="GO" id="GO:0005634">
    <property type="term" value="C:nucleus"/>
    <property type="evidence" value="ECO:0007669"/>
    <property type="project" value="TreeGrafter"/>
</dbReference>
<comment type="caution">
    <text evidence="7">The sequence shown here is derived from an EMBL/GenBank/DDBJ whole genome shotgun (WGS) entry which is preliminary data.</text>
</comment>
<dbReference type="InterPro" id="IPR004574">
    <property type="entry name" value="Alkb"/>
</dbReference>
<dbReference type="OrthoDB" id="6614653at2759"/>
<evidence type="ECO:0000259" key="6">
    <source>
        <dbReference type="Pfam" id="PF13532"/>
    </source>
</evidence>
<feature type="binding site" evidence="5">
    <location>
        <position position="252"/>
    </location>
    <ligand>
        <name>Fe cation</name>
        <dbReference type="ChEBI" id="CHEBI:24875"/>
        <note>catalytic</note>
    </ligand>
</feature>
<organism evidence="7 8">
    <name type="scientific">Coleophoma cylindrospora</name>
    <dbReference type="NCBI Taxonomy" id="1849047"/>
    <lineage>
        <taxon>Eukaryota</taxon>
        <taxon>Fungi</taxon>
        <taxon>Dikarya</taxon>
        <taxon>Ascomycota</taxon>
        <taxon>Pezizomycotina</taxon>
        <taxon>Leotiomycetes</taxon>
        <taxon>Helotiales</taxon>
        <taxon>Dermateaceae</taxon>
        <taxon>Coleophoma</taxon>
    </lineage>
</organism>
<keyword evidence="1 5" id="KW-0479">Metal-binding</keyword>
<dbReference type="SUPFAM" id="SSF51197">
    <property type="entry name" value="Clavaminate synthase-like"/>
    <property type="match status" value="1"/>
</dbReference>
<protein>
    <recommendedName>
        <fullName evidence="6">Alpha-ketoglutarate-dependent dioxygenase AlkB-like domain-containing protein</fullName>
    </recommendedName>
</protein>
<comment type="cofactor">
    <cofactor evidence="5">
        <name>Fe(2+)</name>
        <dbReference type="ChEBI" id="CHEBI:29033"/>
    </cofactor>
    <text evidence="5">Binds 1 Fe(2+) ion per subunit.</text>
</comment>
<evidence type="ECO:0000256" key="4">
    <source>
        <dbReference type="ARBA" id="ARBA00023004"/>
    </source>
</evidence>
<accession>A0A3D8SEE7</accession>
<keyword evidence="2" id="KW-0223">Dioxygenase</keyword>
<dbReference type="AlphaFoldDB" id="A0A3D8SEE7"/>
<name>A0A3D8SEE7_9HELO</name>
<keyword evidence="4 5" id="KW-0408">Iron</keyword>
<evidence type="ECO:0000256" key="5">
    <source>
        <dbReference type="PIRSR" id="PIRSR604574-2"/>
    </source>
</evidence>
<dbReference type="Pfam" id="PF13532">
    <property type="entry name" value="2OG-FeII_Oxy_2"/>
    <property type="match status" value="1"/>
</dbReference>